<accession>A0A699KU86</accession>
<evidence type="ECO:0000313" key="1">
    <source>
        <dbReference type="EMBL" id="GFB06575.1"/>
    </source>
</evidence>
<organism evidence="1">
    <name type="scientific">Tanacetum cinerariifolium</name>
    <name type="common">Dalmatian daisy</name>
    <name type="synonym">Chrysanthemum cinerariifolium</name>
    <dbReference type="NCBI Taxonomy" id="118510"/>
    <lineage>
        <taxon>Eukaryota</taxon>
        <taxon>Viridiplantae</taxon>
        <taxon>Streptophyta</taxon>
        <taxon>Embryophyta</taxon>
        <taxon>Tracheophyta</taxon>
        <taxon>Spermatophyta</taxon>
        <taxon>Magnoliopsida</taxon>
        <taxon>eudicotyledons</taxon>
        <taxon>Gunneridae</taxon>
        <taxon>Pentapetalae</taxon>
        <taxon>asterids</taxon>
        <taxon>campanulids</taxon>
        <taxon>Asterales</taxon>
        <taxon>Asteraceae</taxon>
        <taxon>Asteroideae</taxon>
        <taxon>Anthemideae</taxon>
        <taxon>Anthemidinae</taxon>
        <taxon>Tanacetum</taxon>
    </lineage>
</organism>
<proteinExistence type="predicted"/>
<feature type="non-terminal residue" evidence="1">
    <location>
        <position position="1"/>
    </location>
</feature>
<protein>
    <submittedName>
        <fullName evidence="1">Uncharacterized protein</fullName>
    </submittedName>
</protein>
<dbReference type="AlphaFoldDB" id="A0A699KU86"/>
<comment type="caution">
    <text evidence="1">The sequence shown here is derived from an EMBL/GenBank/DDBJ whole genome shotgun (WGS) entry which is preliminary data.</text>
</comment>
<name>A0A699KU86_TANCI</name>
<reference evidence="1" key="1">
    <citation type="journal article" date="2019" name="Sci. Rep.">
        <title>Draft genome of Tanacetum cinerariifolium, the natural source of mosquito coil.</title>
        <authorList>
            <person name="Yamashiro T."/>
            <person name="Shiraishi A."/>
            <person name="Satake H."/>
            <person name="Nakayama K."/>
        </authorList>
    </citation>
    <scope>NUCLEOTIDE SEQUENCE</scope>
</reference>
<sequence>VILFSIHSDEWKSFQSQHQTALRIRRRRYNLIPVESKFKTSCSIIKDKYMMKAQHILRRRLLARFQDLEHEGDDTRLQGGRKENDIEIKIQDLRRANNASKEFPRTRLQVSRKVHLNDHPLGGDC</sequence>
<gene>
    <name evidence="1" type="ORF">Tci_678546</name>
</gene>
<dbReference type="EMBL" id="BKCJ010544658">
    <property type="protein sequence ID" value="GFB06575.1"/>
    <property type="molecule type" value="Genomic_DNA"/>
</dbReference>